<keyword evidence="3" id="KW-0479">Metal-binding</keyword>
<dbReference type="eggNOG" id="ENOG502QVBP">
    <property type="taxonomic scope" value="Eukaryota"/>
</dbReference>
<feature type="domain" description="Tyrosinase copper-binding" evidence="7">
    <location>
        <begin position="132"/>
        <end position="149"/>
    </location>
</feature>
<dbReference type="KEGG" id="ppp:112274361"/>
<dbReference type="HOGENOM" id="CLU_029668_1_0_1"/>
<dbReference type="InterPro" id="IPR050316">
    <property type="entry name" value="Tyrosinase/Hemocyanin"/>
</dbReference>
<feature type="signal peptide" evidence="6">
    <location>
        <begin position="1"/>
        <end position="28"/>
    </location>
</feature>
<dbReference type="InterPro" id="IPR022739">
    <property type="entry name" value="Polyphenol_oxidase_cen"/>
</dbReference>
<evidence type="ECO:0000256" key="6">
    <source>
        <dbReference type="SAM" id="SignalP"/>
    </source>
</evidence>
<dbReference type="SUPFAM" id="SSF48056">
    <property type="entry name" value="Di-copper centre-containing domain"/>
    <property type="match status" value="1"/>
</dbReference>
<dbReference type="EnsemblPlants" id="Pp3c21_17370V3.1">
    <property type="protein sequence ID" value="PAC:32915832.CDS.1"/>
    <property type="gene ID" value="Pp3c21_17370"/>
</dbReference>
<reference evidence="10" key="3">
    <citation type="submission" date="2020-12" db="UniProtKB">
        <authorList>
            <consortium name="EnsemblPlants"/>
        </authorList>
    </citation>
    <scope>IDENTIFICATION</scope>
</reference>
<dbReference type="RefSeq" id="XP_024359564.1">
    <property type="nucleotide sequence ID" value="XM_024503796.2"/>
</dbReference>
<dbReference type="PROSITE" id="PS00497">
    <property type="entry name" value="TYROSINASE_1"/>
    <property type="match status" value="1"/>
</dbReference>
<dbReference type="RefSeq" id="XP_024359566.1">
    <property type="nucleotide sequence ID" value="XM_024503798.2"/>
</dbReference>
<dbReference type="EnsemblPlants" id="Pp3c21_17370V3.2">
    <property type="protein sequence ID" value="PAC:32915833.CDS.1"/>
    <property type="gene ID" value="Pp3c21_17370"/>
</dbReference>
<protein>
    <recommendedName>
        <fullName evidence="7 8">Tyrosinase copper-binding domain-containing protein</fullName>
    </recommendedName>
</protein>
<dbReference type="STRING" id="3218.A9SJQ8"/>
<evidence type="ECO:0000259" key="7">
    <source>
        <dbReference type="PROSITE" id="PS00497"/>
    </source>
</evidence>
<dbReference type="RefSeq" id="XP_024359565.1">
    <property type="nucleotide sequence ID" value="XM_024503797.2"/>
</dbReference>
<keyword evidence="11" id="KW-1185">Reference proteome</keyword>
<dbReference type="RefSeq" id="XP_024359568.1">
    <property type="nucleotide sequence ID" value="XM_024503800.2"/>
</dbReference>
<dbReference type="GO" id="GO:0004097">
    <property type="term" value="F:catechol oxidase activity"/>
    <property type="evidence" value="ECO:0007669"/>
    <property type="project" value="InterPro"/>
</dbReference>
<reference evidence="9 11" key="1">
    <citation type="journal article" date="2008" name="Science">
        <title>The Physcomitrella genome reveals evolutionary insights into the conquest of land by plants.</title>
        <authorList>
            <person name="Rensing S."/>
            <person name="Lang D."/>
            <person name="Zimmer A."/>
            <person name="Terry A."/>
            <person name="Salamov A."/>
            <person name="Shapiro H."/>
            <person name="Nishiyama T."/>
            <person name="Perroud P.-F."/>
            <person name="Lindquist E."/>
            <person name="Kamisugi Y."/>
            <person name="Tanahashi T."/>
            <person name="Sakakibara K."/>
            <person name="Fujita T."/>
            <person name="Oishi K."/>
            <person name="Shin-I T."/>
            <person name="Kuroki Y."/>
            <person name="Toyoda A."/>
            <person name="Suzuki Y."/>
            <person name="Hashimoto A."/>
            <person name="Yamaguchi K."/>
            <person name="Sugano A."/>
            <person name="Kohara Y."/>
            <person name="Fujiyama A."/>
            <person name="Anterola A."/>
            <person name="Aoki S."/>
            <person name="Ashton N."/>
            <person name="Barbazuk W.B."/>
            <person name="Barker E."/>
            <person name="Bennetzen J."/>
            <person name="Bezanilla M."/>
            <person name="Blankenship R."/>
            <person name="Cho S.H."/>
            <person name="Dutcher S."/>
            <person name="Estelle M."/>
            <person name="Fawcett J.A."/>
            <person name="Gundlach H."/>
            <person name="Hanada K."/>
            <person name="Heyl A."/>
            <person name="Hicks K.A."/>
            <person name="Hugh J."/>
            <person name="Lohr M."/>
            <person name="Mayer K."/>
            <person name="Melkozernov A."/>
            <person name="Murata T."/>
            <person name="Nelson D."/>
            <person name="Pils B."/>
            <person name="Prigge M."/>
            <person name="Reiss B."/>
            <person name="Renner T."/>
            <person name="Rombauts S."/>
            <person name="Rushton P."/>
            <person name="Sanderfoot A."/>
            <person name="Schween G."/>
            <person name="Shiu S.-H."/>
            <person name="Stueber K."/>
            <person name="Theodoulou F.L."/>
            <person name="Tu H."/>
            <person name="Van de Peer Y."/>
            <person name="Verrier P.J."/>
            <person name="Waters E."/>
            <person name="Wood A."/>
            <person name="Yang L."/>
            <person name="Cove D."/>
            <person name="Cuming A."/>
            <person name="Hasebe M."/>
            <person name="Lucas S."/>
            <person name="Mishler D.B."/>
            <person name="Reski R."/>
            <person name="Grigoriev I."/>
            <person name="Quatrano R.S."/>
            <person name="Boore J.L."/>
        </authorList>
    </citation>
    <scope>NUCLEOTIDE SEQUENCE [LARGE SCALE GENOMIC DNA]</scope>
    <source>
        <strain evidence="10 11">cv. Gransden 2004</strain>
    </source>
</reference>
<dbReference type="InterPro" id="IPR008922">
    <property type="entry name" value="Di-copper_centre_dom_sf"/>
</dbReference>
<dbReference type="GeneID" id="112274361"/>
<dbReference type="PANTHER" id="PTHR11474:SF76">
    <property type="entry name" value="SHKT DOMAIN-CONTAINING PROTEIN"/>
    <property type="match status" value="1"/>
</dbReference>
<feature type="chain" id="PRO_5014297888" description="Tyrosinase copper-binding domain-containing protein" evidence="6">
    <location>
        <begin position="29"/>
        <end position="546"/>
    </location>
</feature>
<comment type="cofactor">
    <cofactor evidence="1">
        <name>Cu(2+)</name>
        <dbReference type="ChEBI" id="CHEBI:29036"/>
    </cofactor>
</comment>
<evidence type="ECO:0000313" key="9">
    <source>
        <dbReference type="EMBL" id="PNR32190.1"/>
    </source>
</evidence>
<dbReference type="InterPro" id="IPR002227">
    <property type="entry name" value="Tyrosinase_Cu-bd"/>
</dbReference>
<dbReference type="Gramene" id="Pp3c21_17370V3.2">
    <property type="protein sequence ID" value="PAC:32915833.CDS.1"/>
    <property type="gene ID" value="Pp3c21_17370"/>
</dbReference>
<reference evidence="9 11" key="2">
    <citation type="journal article" date="2018" name="Plant J.">
        <title>The Physcomitrella patens chromosome-scale assembly reveals moss genome structure and evolution.</title>
        <authorList>
            <person name="Lang D."/>
            <person name="Ullrich K.K."/>
            <person name="Murat F."/>
            <person name="Fuchs J."/>
            <person name="Jenkins J."/>
            <person name="Haas F.B."/>
            <person name="Piednoel M."/>
            <person name="Gundlach H."/>
            <person name="Van Bel M."/>
            <person name="Meyberg R."/>
            <person name="Vives C."/>
            <person name="Morata J."/>
            <person name="Symeonidi A."/>
            <person name="Hiss M."/>
            <person name="Muchero W."/>
            <person name="Kamisugi Y."/>
            <person name="Saleh O."/>
            <person name="Blanc G."/>
            <person name="Decker E.L."/>
            <person name="van Gessel N."/>
            <person name="Grimwood J."/>
            <person name="Hayes R.D."/>
            <person name="Graham S.W."/>
            <person name="Gunter L.E."/>
            <person name="McDaniel S.F."/>
            <person name="Hoernstein S.N.W."/>
            <person name="Larsson A."/>
            <person name="Li F.W."/>
            <person name="Perroud P.F."/>
            <person name="Phillips J."/>
            <person name="Ranjan P."/>
            <person name="Rokshar D.S."/>
            <person name="Rothfels C.J."/>
            <person name="Schneider L."/>
            <person name="Shu S."/>
            <person name="Stevenson D.W."/>
            <person name="Thummler F."/>
            <person name="Tillich M."/>
            <person name="Villarreal Aguilar J.C."/>
            <person name="Widiez T."/>
            <person name="Wong G.K."/>
            <person name="Wymore A."/>
            <person name="Zhang Y."/>
            <person name="Zimmer A.D."/>
            <person name="Quatrano R.S."/>
            <person name="Mayer K.F.X."/>
            <person name="Goodstein D."/>
            <person name="Casacuberta J.M."/>
            <person name="Vandepoele K."/>
            <person name="Reski R."/>
            <person name="Cuming A.C."/>
            <person name="Tuskan G.A."/>
            <person name="Maumus F."/>
            <person name="Salse J."/>
            <person name="Schmutz J."/>
            <person name="Rensing S.A."/>
        </authorList>
    </citation>
    <scope>NUCLEOTIDE SEQUENCE [LARGE SCALE GENOMIC DNA]</scope>
    <source>
        <strain evidence="10 11">cv. Gransden 2004</strain>
    </source>
</reference>
<comment type="similarity">
    <text evidence="2">Belongs to the tyrosinase family.</text>
</comment>
<dbReference type="Pfam" id="PF12142">
    <property type="entry name" value="PPO1_DWL"/>
    <property type="match status" value="1"/>
</dbReference>
<dbReference type="OrthoDB" id="534509at2759"/>
<feature type="domain" description="Tyrosinase copper-binding" evidence="8">
    <location>
        <begin position="299"/>
        <end position="310"/>
    </location>
</feature>
<gene>
    <name evidence="10" type="primary">LOC112274361</name>
    <name evidence="9" type="ORF">PHYPA_026316</name>
</gene>
<dbReference type="RefSeq" id="XP_024359569.1">
    <property type="nucleotide sequence ID" value="XM_024503801.2"/>
</dbReference>
<dbReference type="GO" id="GO:0046872">
    <property type="term" value="F:metal ion binding"/>
    <property type="evidence" value="ECO:0007669"/>
    <property type="project" value="UniProtKB-KW"/>
</dbReference>
<accession>A9SJQ8</accession>
<dbReference type="PaxDb" id="3218-PP1S85_167V6.1"/>
<dbReference type="Gramene" id="Pp3c21_17370V3.1">
    <property type="protein sequence ID" value="PAC:32915832.CDS.1"/>
    <property type="gene ID" value="Pp3c21_17370"/>
</dbReference>
<evidence type="ECO:0000313" key="10">
    <source>
        <dbReference type="EnsemblPlants" id="PAC:32915832.CDS.1"/>
    </source>
</evidence>
<dbReference type="PRINTS" id="PR00092">
    <property type="entry name" value="TYROSINASE"/>
</dbReference>
<dbReference type="PANTHER" id="PTHR11474">
    <property type="entry name" value="TYROSINASE FAMILY MEMBER"/>
    <property type="match status" value="1"/>
</dbReference>
<keyword evidence="4" id="KW-0560">Oxidoreductase</keyword>
<dbReference type="OMA" id="MYFHERI"/>
<evidence type="ECO:0000256" key="5">
    <source>
        <dbReference type="ARBA" id="ARBA00023008"/>
    </source>
</evidence>
<evidence type="ECO:0000256" key="3">
    <source>
        <dbReference type="ARBA" id="ARBA00022723"/>
    </source>
</evidence>
<organism evidence="9">
    <name type="scientific">Physcomitrium patens</name>
    <name type="common">Spreading-leaved earth moss</name>
    <name type="synonym">Physcomitrella patens</name>
    <dbReference type="NCBI Taxonomy" id="3218"/>
    <lineage>
        <taxon>Eukaryota</taxon>
        <taxon>Viridiplantae</taxon>
        <taxon>Streptophyta</taxon>
        <taxon>Embryophyta</taxon>
        <taxon>Bryophyta</taxon>
        <taxon>Bryophytina</taxon>
        <taxon>Bryopsida</taxon>
        <taxon>Funariidae</taxon>
        <taxon>Funariales</taxon>
        <taxon>Funariaceae</taxon>
        <taxon>Physcomitrium</taxon>
    </lineage>
</organism>
<dbReference type="EMBL" id="ABEU02000021">
    <property type="protein sequence ID" value="PNR32190.1"/>
    <property type="molecule type" value="Genomic_DNA"/>
</dbReference>
<dbReference type="PROSITE" id="PS00498">
    <property type="entry name" value="TYROSINASE_2"/>
    <property type="match status" value="1"/>
</dbReference>
<keyword evidence="5" id="KW-0186">Copper</keyword>
<dbReference type="Proteomes" id="UP000006727">
    <property type="component" value="Chromosome 21"/>
</dbReference>
<name>A9SJQ8_PHYPA</name>
<evidence type="ECO:0000256" key="1">
    <source>
        <dbReference type="ARBA" id="ARBA00001973"/>
    </source>
</evidence>
<evidence type="ECO:0000256" key="4">
    <source>
        <dbReference type="ARBA" id="ARBA00023002"/>
    </source>
</evidence>
<evidence type="ECO:0000259" key="8">
    <source>
        <dbReference type="PROSITE" id="PS00498"/>
    </source>
</evidence>
<dbReference type="Gene3D" id="1.10.1280.10">
    <property type="entry name" value="Di-copper center containing domain from catechol oxidase"/>
    <property type="match status" value="1"/>
</dbReference>
<sequence length="546" mass="61938">MTSLPSVVIALAVLCAVGSIALVKIVDGKPFPAPDFKLCNLAFGSTEACCTLPERLNPLKEFDFQPHLPMRVRPAAHLVDDAYIAKYQRAMELMRALPETDGRSFQAQYRLHCAYCNNHLYYESPEQPLEIHQNWLFLPWHRLYMYFHERILAKLIGDDEFALPYWNWDNQSPVAPYPGAVPRVYDLEWSLSPDAINKTSSLYDADRNNCSKPPRLPEFHNFTACEPQNLTLAREQNAQLMWTQAVSVSVTPLIMSGAPYRFGDYGGMGIGGIEGRPHGPVHLWVNEKDMGVFKDSASDPIFFAHHANMDRLWEIWKTFPGKYRKDVTDPDYLNTALTFFDEDGDQVSVTVAQALNLDLLRVKYQEVPVAWANKGAVQEGADPSWRFCNPHSSDADIAAMINRTRRFKGPVWVQQDGVTFKLRRQPWMSEHLGEEMLEIKGNFNWSSNHALNAFAYYPDANYERTSVGCFEYIGNLLSFPHTGMSPGIKPVIRFRMGIQRKLELMSRAHLKEVVITLVGEAPVASTDDTGETGFNLTSLTIIYSKE</sequence>
<keyword evidence="6" id="KW-0732">Signal</keyword>
<evidence type="ECO:0000313" key="11">
    <source>
        <dbReference type="Proteomes" id="UP000006727"/>
    </source>
</evidence>
<dbReference type="AlphaFoldDB" id="A9SJQ8"/>
<proteinExistence type="inferred from homology"/>
<evidence type="ECO:0000256" key="2">
    <source>
        <dbReference type="ARBA" id="ARBA00009928"/>
    </source>
</evidence>
<dbReference type="Pfam" id="PF00264">
    <property type="entry name" value="Tyrosinase"/>
    <property type="match status" value="1"/>
</dbReference>